<dbReference type="RefSeq" id="WP_092633104.1">
    <property type="nucleotide sequence ID" value="NZ_FNQT01000001.1"/>
</dbReference>
<sequence length="256" mass="28074">MGEDALAFLANSAVRPEILTALREHGPLSVRDLDDRLSVSRRTLKRTLSTMADRGWVRVNDGAYEFTALGDAILSAYEGFRARERVVNRCRTFLEHTPADQFDAGIDALSDATVVDSETDPTAPVDRVVELRNEATRLRQYAPFLLVDSVEQLTERVAGDSPLDATLVLQRATPPDAADAYRERFEALATAPSIDVHIYPDGPPFGFGVADGHAFVGAADANGMPHALLEGETPPLVSWVDRRLDRYLELADPFTP</sequence>
<dbReference type="InterPro" id="IPR036388">
    <property type="entry name" value="WH-like_DNA-bd_sf"/>
</dbReference>
<dbReference type="EMBL" id="FNQT01000001">
    <property type="protein sequence ID" value="SDZ93909.1"/>
    <property type="molecule type" value="Genomic_DNA"/>
</dbReference>
<dbReference type="Pfam" id="PF08350">
    <property type="entry name" value="FilR1_middle"/>
    <property type="match status" value="1"/>
</dbReference>
<dbReference type="STRING" id="555874.SAMN04488065_1329"/>
<accession>A0A1H3X3C9</accession>
<reference evidence="3 4" key="1">
    <citation type="submission" date="2016-10" db="EMBL/GenBank/DDBJ databases">
        <authorList>
            <person name="de Groot N.N."/>
        </authorList>
    </citation>
    <scope>NUCLEOTIDE SEQUENCE [LARGE SCALE GENOMIC DNA]</scope>
    <source>
        <strain evidence="3 4">CGMCC 1.8712</strain>
    </source>
</reference>
<organism evidence="3 4">
    <name type="scientific">Haloplanus vescus</name>
    <dbReference type="NCBI Taxonomy" id="555874"/>
    <lineage>
        <taxon>Archaea</taxon>
        <taxon>Methanobacteriati</taxon>
        <taxon>Methanobacteriota</taxon>
        <taxon>Stenosarchaea group</taxon>
        <taxon>Halobacteria</taxon>
        <taxon>Halobacteriales</taxon>
        <taxon>Haloferacaceae</taxon>
        <taxon>Haloplanus</taxon>
    </lineage>
</organism>
<gene>
    <name evidence="3" type="ORF">SAMN04488065_1329</name>
</gene>
<keyword evidence="4" id="KW-1185">Reference proteome</keyword>
<proteinExistence type="predicted"/>
<feature type="domain" description="Methanogenesis regulatory protein FilR1 middle" evidence="1">
    <location>
        <begin position="121"/>
        <end position="249"/>
    </location>
</feature>
<dbReference type="Pfam" id="PF25213">
    <property type="entry name" value="HVO_A0261_N"/>
    <property type="match status" value="1"/>
</dbReference>
<protein>
    <submittedName>
        <fullName evidence="3">Predicted transcriptional regulator, contains HTH domain</fullName>
    </submittedName>
</protein>
<evidence type="ECO:0000259" key="2">
    <source>
        <dbReference type="Pfam" id="PF25213"/>
    </source>
</evidence>
<dbReference type="InterPro" id="IPR057527">
    <property type="entry name" value="HVO_A0261-like_N"/>
</dbReference>
<evidence type="ECO:0000313" key="3">
    <source>
        <dbReference type="EMBL" id="SDZ93909.1"/>
    </source>
</evidence>
<dbReference type="Proteomes" id="UP000236755">
    <property type="component" value="Unassembled WGS sequence"/>
</dbReference>
<dbReference type="InterPro" id="IPR013561">
    <property type="entry name" value="FilR1_middle_dom"/>
</dbReference>
<evidence type="ECO:0000259" key="1">
    <source>
        <dbReference type="Pfam" id="PF08350"/>
    </source>
</evidence>
<dbReference type="AlphaFoldDB" id="A0A1H3X3C9"/>
<dbReference type="SUPFAM" id="SSF46785">
    <property type="entry name" value="Winged helix' DNA-binding domain"/>
    <property type="match status" value="1"/>
</dbReference>
<dbReference type="OrthoDB" id="330490at2157"/>
<dbReference type="InterPro" id="IPR036390">
    <property type="entry name" value="WH_DNA-bd_sf"/>
</dbReference>
<evidence type="ECO:0000313" key="4">
    <source>
        <dbReference type="Proteomes" id="UP000236755"/>
    </source>
</evidence>
<dbReference type="Gene3D" id="1.10.10.10">
    <property type="entry name" value="Winged helix-like DNA-binding domain superfamily/Winged helix DNA-binding domain"/>
    <property type="match status" value="1"/>
</dbReference>
<feature type="domain" description="HVO-A0261-like N-terminal" evidence="2">
    <location>
        <begin position="4"/>
        <end position="82"/>
    </location>
</feature>
<name>A0A1H3X3C9_9EURY</name>